<proteinExistence type="predicted"/>
<dbReference type="EMBL" id="JABEZY010272631">
    <property type="protein sequence ID" value="MBA0755927.1"/>
    <property type="molecule type" value="Genomic_DNA"/>
</dbReference>
<protein>
    <recommendedName>
        <fullName evidence="3">RNase H type-1 domain-containing protein</fullName>
    </recommendedName>
</protein>
<dbReference type="Proteomes" id="UP000593579">
    <property type="component" value="Unassembled WGS sequence"/>
</dbReference>
<sequence>MILKLFGSRVNRTLGDDFRVNNLLHAPMNPRPSKFYRWIKPLNKDININIDVAIFDSVIGIGIIAMGHDGFVLRGCAIFLDHKMDIKWAEAEALREGIM</sequence>
<comment type="caution">
    <text evidence="1">The sequence shown here is derived from an EMBL/GenBank/DDBJ whole genome shotgun (WGS) entry which is preliminary data.</text>
</comment>
<evidence type="ECO:0000313" key="2">
    <source>
        <dbReference type="Proteomes" id="UP000593579"/>
    </source>
</evidence>
<name>A0A7J9D5C6_GOSGO</name>
<evidence type="ECO:0008006" key="3">
    <source>
        <dbReference type="Google" id="ProtNLM"/>
    </source>
</evidence>
<reference evidence="1 2" key="1">
    <citation type="journal article" date="2019" name="Genome Biol. Evol.">
        <title>Insights into the evolution of the New World diploid cottons (Gossypium, subgenus Houzingenia) based on genome sequencing.</title>
        <authorList>
            <person name="Grover C.E."/>
            <person name="Arick M.A. 2nd"/>
            <person name="Thrash A."/>
            <person name="Conover J.L."/>
            <person name="Sanders W.S."/>
            <person name="Peterson D.G."/>
            <person name="Frelichowski J.E."/>
            <person name="Scheffler J.A."/>
            <person name="Scheffler B.E."/>
            <person name="Wendel J.F."/>
        </authorList>
    </citation>
    <scope>NUCLEOTIDE SEQUENCE [LARGE SCALE GENOMIC DNA]</scope>
    <source>
        <strain evidence="1">5</strain>
        <tissue evidence="1">Leaf</tissue>
    </source>
</reference>
<dbReference type="AlphaFoldDB" id="A0A7J9D5C6"/>
<keyword evidence="2" id="KW-1185">Reference proteome</keyword>
<dbReference type="OrthoDB" id="10434655at2759"/>
<gene>
    <name evidence="1" type="ORF">Gogos_020470</name>
</gene>
<accession>A0A7J9D5C6</accession>
<organism evidence="1 2">
    <name type="scientific">Gossypium gossypioides</name>
    <name type="common">Mexican cotton</name>
    <name type="synonym">Selera gossypioides</name>
    <dbReference type="NCBI Taxonomy" id="34282"/>
    <lineage>
        <taxon>Eukaryota</taxon>
        <taxon>Viridiplantae</taxon>
        <taxon>Streptophyta</taxon>
        <taxon>Embryophyta</taxon>
        <taxon>Tracheophyta</taxon>
        <taxon>Spermatophyta</taxon>
        <taxon>Magnoliopsida</taxon>
        <taxon>eudicotyledons</taxon>
        <taxon>Gunneridae</taxon>
        <taxon>Pentapetalae</taxon>
        <taxon>rosids</taxon>
        <taxon>malvids</taxon>
        <taxon>Malvales</taxon>
        <taxon>Malvaceae</taxon>
        <taxon>Malvoideae</taxon>
        <taxon>Gossypium</taxon>
    </lineage>
</organism>
<evidence type="ECO:0000313" key="1">
    <source>
        <dbReference type="EMBL" id="MBA0755927.1"/>
    </source>
</evidence>